<feature type="region of interest" description="Disordered" evidence="1">
    <location>
        <begin position="76"/>
        <end position="97"/>
    </location>
</feature>
<proteinExistence type="predicted"/>
<sequence length="97" mass="10349">MDSKLPTIRLRGLPLFTKIRRSHIEDRKQAEYDAHRAARAGAGTSARAHARAASPSPGQHTAAAAGDSLLRICAASGRRTRRTPSPGLELVLGRLDG</sequence>
<comment type="caution">
    <text evidence="2">The sequence shown here is derived from an EMBL/GenBank/DDBJ whole genome shotgun (WGS) entry which is preliminary data.</text>
</comment>
<keyword evidence="3" id="KW-1185">Reference proteome</keyword>
<evidence type="ECO:0000313" key="2">
    <source>
        <dbReference type="EMBL" id="GBP28657.1"/>
    </source>
</evidence>
<dbReference type="AlphaFoldDB" id="A0A4C1URL3"/>
<accession>A0A4C1URL3</accession>
<organism evidence="2 3">
    <name type="scientific">Eumeta variegata</name>
    <name type="common">Bagworm moth</name>
    <name type="synonym">Eumeta japonica</name>
    <dbReference type="NCBI Taxonomy" id="151549"/>
    <lineage>
        <taxon>Eukaryota</taxon>
        <taxon>Metazoa</taxon>
        <taxon>Ecdysozoa</taxon>
        <taxon>Arthropoda</taxon>
        <taxon>Hexapoda</taxon>
        <taxon>Insecta</taxon>
        <taxon>Pterygota</taxon>
        <taxon>Neoptera</taxon>
        <taxon>Endopterygota</taxon>
        <taxon>Lepidoptera</taxon>
        <taxon>Glossata</taxon>
        <taxon>Ditrysia</taxon>
        <taxon>Tineoidea</taxon>
        <taxon>Psychidae</taxon>
        <taxon>Oiketicinae</taxon>
        <taxon>Eumeta</taxon>
    </lineage>
</organism>
<gene>
    <name evidence="2" type="ORF">EVAR_85856_1</name>
</gene>
<feature type="compositionally biased region" description="Basic and acidic residues" evidence="1">
    <location>
        <begin position="27"/>
        <end position="36"/>
    </location>
</feature>
<dbReference type="Proteomes" id="UP000299102">
    <property type="component" value="Unassembled WGS sequence"/>
</dbReference>
<evidence type="ECO:0000256" key="1">
    <source>
        <dbReference type="SAM" id="MobiDB-lite"/>
    </source>
</evidence>
<protein>
    <submittedName>
        <fullName evidence="2">Uncharacterized protein</fullName>
    </submittedName>
</protein>
<feature type="region of interest" description="Disordered" evidence="1">
    <location>
        <begin position="27"/>
        <end position="64"/>
    </location>
</feature>
<name>A0A4C1URL3_EUMVA</name>
<feature type="compositionally biased region" description="Low complexity" evidence="1">
    <location>
        <begin position="39"/>
        <end position="54"/>
    </location>
</feature>
<reference evidence="2 3" key="1">
    <citation type="journal article" date="2019" name="Commun. Biol.">
        <title>The bagworm genome reveals a unique fibroin gene that provides high tensile strength.</title>
        <authorList>
            <person name="Kono N."/>
            <person name="Nakamura H."/>
            <person name="Ohtoshi R."/>
            <person name="Tomita M."/>
            <person name="Numata K."/>
            <person name="Arakawa K."/>
        </authorList>
    </citation>
    <scope>NUCLEOTIDE SEQUENCE [LARGE SCALE GENOMIC DNA]</scope>
</reference>
<evidence type="ECO:0000313" key="3">
    <source>
        <dbReference type="Proteomes" id="UP000299102"/>
    </source>
</evidence>
<dbReference type="EMBL" id="BGZK01000209">
    <property type="protein sequence ID" value="GBP28657.1"/>
    <property type="molecule type" value="Genomic_DNA"/>
</dbReference>